<evidence type="ECO:0000313" key="3">
    <source>
        <dbReference type="Proteomes" id="UP000295455"/>
    </source>
</evidence>
<dbReference type="RefSeq" id="WP_132213984.1">
    <property type="nucleotide sequence ID" value="NZ_OX156936.1"/>
</dbReference>
<evidence type="ECO:0000259" key="1">
    <source>
        <dbReference type="Pfam" id="PF04101"/>
    </source>
</evidence>
<name>A0A4R1RR32_9FLAO</name>
<gene>
    <name evidence="2" type="ORF">EV196_101205</name>
</gene>
<dbReference type="Proteomes" id="UP000295455">
    <property type="component" value="Unassembled WGS sequence"/>
</dbReference>
<dbReference type="OrthoDB" id="9803241at2"/>
<keyword evidence="3" id="KW-1185">Reference proteome</keyword>
<dbReference type="Pfam" id="PF04101">
    <property type="entry name" value="Glyco_tran_28_C"/>
    <property type="match status" value="1"/>
</dbReference>
<dbReference type="Gene3D" id="3.40.50.2000">
    <property type="entry name" value="Glycogen Phosphorylase B"/>
    <property type="match status" value="1"/>
</dbReference>
<sequence>MKKRILVAPLNWGLGHAARCIPIINALIAHGFEPIIASDGEALILLQKEFPTLSSVELPSYNITYTKNGKFLKLKLLTDSPKLLKAIKAEKKATKNLIENNTISGIISDNRLGVFSKKVPSVFITHQLKVLSGITTWFSTKVHEKFMKKFNVCWVPDVEDNINLSGKLGHPDTFEIPTTYIGPLSRFEKRHTNITNDLMVLLSGPEPQRSLLEKKLLSELKNYSGKVVFVKGIIEKEQTIQIIGNMTLYNFMTSSLLEKTINESATIISRSGYTTVMDLAKLSKKAFFIPTPGQFEQEYLATRLMELNLAPSCSQQAFSLEKLKELNNFTGLKSVVHKTNFDVLFNLF</sequence>
<reference evidence="2 3" key="1">
    <citation type="submission" date="2019-03" db="EMBL/GenBank/DDBJ databases">
        <title>Genomic Encyclopedia of Type Strains, Phase IV (KMG-IV): sequencing the most valuable type-strain genomes for metagenomic binning, comparative biology and taxonomic classification.</title>
        <authorList>
            <person name="Goeker M."/>
        </authorList>
    </citation>
    <scope>NUCLEOTIDE SEQUENCE [LARGE SCALE GENOMIC DNA]</scope>
    <source>
        <strain evidence="2 3">DSM 18792</strain>
    </source>
</reference>
<feature type="domain" description="Glycosyl transferase family 28 C-terminal" evidence="1">
    <location>
        <begin position="243"/>
        <end position="325"/>
    </location>
</feature>
<dbReference type="InterPro" id="IPR007235">
    <property type="entry name" value="Glyco_trans_28_C"/>
</dbReference>
<protein>
    <submittedName>
        <fullName evidence="2">Uncharacterized protein (TIGR00661 family)</fullName>
    </submittedName>
</protein>
<organism evidence="2 3">
    <name type="scientific">Mariniflexile fucanivorans</name>
    <dbReference type="NCBI Taxonomy" id="264023"/>
    <lineage>
        <taxon>Bacteria</taxon>
        <taxon>Pseudomonadati</taxon>
        <taxon>Bacteroidota</taxon>
        <taxon>Flavobacteriia</taxon>
        <taxon>Flavobacteriales</taxon>
        <taxon>Flavobacteriaceae</taxon>
        <taxon>Mariniflexile</taxon>
    </lineage>
</organism>
<dbReference type="SUPFAM" id="SSF53756">
    <property type="entry name" value="UDP-Glycosyltransferase/glycogen phosphorylase"/>
    <property type="match status" value="1"/>
</dbReference>
<comment type="caution">
    <text evidence="2">The sequence shown here is derived from an EMBL/GenBank/DDBJ whole genome shotgun (WGS) entry which is preliminary data.</text>
</comment>
<dbReference type="GO" id="GO:0016758">
    <property type="term" value="F:hexosyltransferase activity"/>
    <property type="evidence" value="ECO:0007669"/>
    <property type="project" value="InterPro"/>
</dbReference>
<dbReference type="AlphaFoldDB" id="A0A4R1RR32"/>
<proteinExistence type="predicted"/>
<dbReference type="EMBL" id="SLUP01000001">
    <property type="protein sequence ID" value="TCL68784.1"/>
    <property type="molecule type" value="Genomic_DNA"/>
</dbReference>
<evidence type="ECO:0000313" key="2">
    <source>
        <dbReference type="EMBL" id="TCL68784.1"/>
    </source>
</evidence>
<accession>A0A4R1RR32</accession>